<comment type="caution">
    <text evidence="6">The sequence shown here is derived from an EMBL/GenBank/DDBJ whole genome shotgun (WGS) entry which is preliminary data.</text>
</comment>
<evidence type="ECO:0000256" key="2">
    <source>
        <dbReference type="ARBA" id="ARBA00022679"/>
    </source>
</evidence>
<dbReference type="InterPro" id="IPR001451">
    <property type="entry name" value="Hexapep"/>
</dbReference>
<dbReference type="InterPro" id="IPR011004">
    <property type="entry name" value="Trimer_LpxA-like_sf"/>
</dbReference>
<dbReference type="Pfam" id="PF00132">
    <property type="entry name" value="Hexapep"/>
    <property type="match status" value="2"/>
</dbReference>
<dbReference type="AlphaFoldDB" id="A0A8J8Q2C1"/>
<dbReference type="GO" id="GO:0019877">
    <property type="term" value="P:diaminopimelate biosynthetic process"/>
    <property type="evidence" value="ECO:0007669"/>
    <property type="project" value="UniProtKB-KW"/>
</dbReference>
<evidence type="ECO:0000256" key="3">
    <source>
        <dbReference type="ARBA" id="ARBA00022915"/>
    </source>
</evidence>
<sequence>MDDSRFAILEGVDVGDDCTIHDQVNLYKCRIGQGTKIDAFVYVESDVSIGTNCTIRASTFIPTGVTIGDRVFVGPNVTFTNDRYPSASDEWELEETHIEDDVGIGAGAVVLPGVRIGSGATVGAGAVVTDDVPAAATVAGNPATVIDGHPPTDNGNGHSGTNESEPG</sequence>
<gene>
    <name evidence="6" type="ORF">CV102_22695</name>
</gene>
<protein>
    <submittedName>
        <fullName evidence="6">N-acetyltransferase</fullName>
    </submittedName>
</protein>
<keyword evidence="2" id="KW-0808">Transferase</keyword>
<dbReference type="PANTHER" id="PTHR43300">
    <property type="entry name" value="ACETYLTRANSFERASE"/>
    <property type="match status" value="1"/>
</dbReference>
<dbReference type="InterPro" id="IPR050179">
    <property type="entry name" value="Trans_hexapeptide_repeat"/>
</dbReference>
<evidence type="ECO:0000313" key="7">
    <source>
        <dbReference type="Proteomes" id="UP000766904"/>
    </source>
</evidence>
<dbReference type="EMBL" id="PHNJ01000018">
    <property type="protein sequence ID" value="TYL36434.1"/>
    <property type="molecule type" value="Genomic_DNA"/>
</dbReference>
<name>A0A8J8Q2C1_9EURY</name>
<feature type="region of interest" description="Disordered" evidence="5">
    <location>
        <begin position="141"/>
        <end position="167"/>
    </location>
</feature>
<accession>A0A8J8Q2C1</accession>
<dbReference type="RefSeq" id="WP_148860270.1">
    <property type="nucleotide sequence ID" value="NZ_PHNJ01000018.1"/>
</dbReference>
<keyword evidence="7" id="KW-1185">Reference proteome</keyword>
<dbReference type="PANTHER" id="PTHR43300:SF10">
    <property type="entry name" value="2,3,4,5-TETRAHYDROPYRIDINE-2,6-DICARBOXYLATE N-ACETYLTRANSFERASE"/>
    <property type="match status" value="1"/>
</dbReference>
<dbReference type="SUPFAM" id="SSF51161">
    <property type="entry name" value="Trimeric LpxA-like enzymes"/>
    <property type="match status" value="1"/>
</dbReference>
<evidence type="ECO:0000313" key="6">
    <source>
        <dbReference type="EMBL" id="TYL36434.1"/>
    </source>
</evidence>
<evidence type="ECO:0000256" key="4">
    <source>
        <dbReference type="ARBA" id="ARBA00023154"/>
    </source>
</evidence>
<keyword evidence="1" id="KW-0028">Amino-acid biosynthesis</keyword>
<proteinExistence type="predicted"/>
<evidence type="ECO:0000256" key="5">
    <source>
        <dbReference type="SAM" id="MobiDB-lite"/>
    </source>
</evidence>
<dbReference type="InterPro" id="IPR018357">
    <property type="entry name" value="Hexapep_transf_CS"/>
</dbReference>
<dbReference type="GO" id="GO:0009085">
    <property type="term" value="P:lysine biosynthetic process"/>
    <property type="evidence" value="ECO:0007669"/>
    <property type="project" value="UniProtKB-KW"/>
</dbReference>
<organism evidence="6 7">
    <name type="scientific">Natronococcus pandeyae</name>
    <dbReference type="NCBI Taxonomy" id="2055836"/>
    <lineage>
        <taxon>Archaea</taxon>
        <taxon>Methanobacteriati</taxon>
        <taxon>Methanobacteriota</taxon>
        <taxon>Stenosarchaea group</taxon>
        <taxon>Halobacteria</taxon>
        <taxon>Halobacteriales</taxon>
        <taxon>Natrialbaceae</taxon>
        <taxon>Natronococcus</taxon>
    </lineage>
</organism>
<dbReference type="Proteomes" id="UP000766904">
    <property type="component" value="Unassembled WGS sequence"/>
</dbReference>
<feature type="compositionally biased region" description="Polar residues" evidence="5">
    <location>
        <begin position="153"/>
        <end position="167"/>
    </location>
</feature>
<dbReference type="Gene3D" id="2.160.10.10">
    <property type="entry name" value="Hexapeptide repeat proteins"/>
    <property type="match status" value="1"/>
</dbReference>
<keyword evidence="3" id="KW-0220">Diaminopimelate biosynthesis</keyword>
<evidence type="ECO:0000256" key="1">
    <source>
        <dbReference type="ARBA" id="ARBA00022605"/>
    </source>
</evidence>
<dbReference type="GO" id="GO:0016740">
    <property type="term" value="F:transferase activity"/>
    <property type="evidence" value="ECO:0007669"/>
    <property type="project" value="UniProtKB-KW"/>
</dbReference>
<keyword evidence="4" id="KW-0457">Lysine biosynthesis</keyword>
<reference evidence="6" key="1">
    <citation type="submission" date="2017-11" db="EMBL/GenBank/DDBJ databases">
        <authorList>
            <person name="Kajale S.C."/>
            <person name="Sharma A."/>
        </authorList>
    </citation>
    <scope>NUCLEOTIDE SEQUENCE</scope>
    <source>
        <strain evidence="6">LS1_42</strain>
    </source>
</reference>
<dbReference type="CDD" id="cd03358">
    <property type="entry name" value="LbH_WxcM_N_like"/>
    <property type="match status" value="1"/>
</dbReference>
<dbReference type="PROSITE" id="PS00101">
    <property type="entry name" value="HEXAPEP_TRANSFERASES"/>
    <property type="match status" value="1"/>
</dbReference>
<dbReference type="OrthoDB" id="1475at2157"/>